<reference evidence="1" key="1">
    <citation type="journal article" date="2021" name="Proc. Natl. Acad. Sci. U.S.A.">
        <title>A Catalog of Tens of Thousands of Viruses from Human Metagenomes Reveals Hidden Associations with Chronic Diseases.</title>
        <authorList>
            <person name="Tisza M.J."/>
            <person name="Buck C.B."/>
        </authorList>
    </citation>
    <scope>NUCLEOTIDE SEQUENCE</scope>
    <source>
        <strain evidence="1">CtLgc23</strain>
    </source>
</reference>
<accession>A0A8S5QH98</accession>
<protein>
    <submittedName>
        <fullName evidence="1">Uncharacterized protein</fullName>
    </submittedName>
</protein>
<name>A0A8S5QH98_9CAUD</name>
<evidence type="ECO:0000313" key="1">
    <source>
        <dbReference type="EMBL" id="DAE18678.1"/>
    </source>
</evidence>
<sequence length="29" mass="3520">MMIFMRRIMRINTLQMCRKKLAGTPKTLH</sequence>
<dbReference type="EMBL" id="BK015660">
    <property type="protein sequence ID" value="DAE18678.1"/>
    <property type="molecule type" value="Genomic_DNA"/>
</dbReference>
<organism evidence="1">
    <name type="scientific">Siphoviridae sp. ctLgc23</name>
    <dbReference type="NCBI Taxonomy" id="2825455"/>
    <lineage>
        <taxon>Viruses</taxon>
        <taxon>Duplodnaviria</taxon>
        <taxon>Heunggongvirae</taxon>
        <taxon>Uroviricota</taxon>
        <taxon>Caudoviricetes</taxon>
    </lineage>
</organism>
<proteinExistence type="predicted"/>